<evidence type="ECO:0000313" key="2">
    <source>
        <dbReference type="Proteomes" id="UP000466966"/>
    </source>
</evidence>
<proteinExistence type="predicted"/>
<dbReference type="Proteomes" id="UP000466966">
    <property type="component" value="Unassembled WGS sequence"/>
</dbReference>
<sequence length="264" mass="28679">MPEAVGLATQEIAPAPDYAPLILSPRQLHSTDEIVRHASGPPPADAAAVGDLWVRRLEQRGALMGSGRSGKGEGDPVSMIDTLLTARQFDAWAQENGWTVPRHIIWRFQQELHHPALPPQLAGAVHLWPASTRRTGWQLEAAFTGRVFLRNGCVYVSSPGQQGEALAWFHAETGLGRDGDGYFTLVNRVTGETMARLGEEMQWAGPNAIDQEQPQVQALQAACGDLPVVSVGNPEALERIFVRYPHLRTLQIPPPPPPAPLPAS</sequence>
<reference evidence="1 2" key="1">
    <citation type="submission" date="2019-12" db="EMBL/GenBank/DDBJ databases">
        <title>Genomic-based taxomic classification of the family Erythrobacteraceae.</title>
        <authorList>
            <person name="Xu L."/>
        </authorList>
    </citation>
    <scope>NUCLEOTIDE SEQUENCE [LARGE SCALE GENOMIC DNA]</scope>
    <source>
        <strain evidence="1 2">M0322</strain>
    </source>
</reference>
<keyword evidence="2" id="KW-1185">Reference proteome</keyword>
<dbReference type="EMBL" id="WTYV01000005">
    <property type="protein sequence ID" value="MXO72419.1"/>
    <property type="molecule type" value="Genomic_DNA"/>
</dbReference>
<name>A0A844YXY2_9SPHN</name>
<evidence type="ECO:0000313" key="1">
    <source>
        <dbReference type="EMBL" id="MXO72419.1"/>
    </source>
</evidence>
<accession>A0A844YXY2</accession>
<gene>
    <name evidence="1" type="ORF">GRI99_12350</name>
</gene>
<comment type="caution">
    <text evidence="1">The sequence shown here is derived from an EMBL/GenBank/DDBJ whole genome shotgun (WGS) entry which is preliminary data.</text>
</comment>
<protein>
    <submittedName>
        <fullName evidence="1">Uncharacterized protein</fullName>
    </submittedName>
</protein>
<dbReference type="AlphaFoldDB" id="A0A844YXY2"/>
<organism evidence="1 2">
    <name type="scientific">Alteraurantiacibacter buctensis</name>
    <dbReference type="NCBI Taxonomy" id="1503981"/>
    <lineage>
        <taxon>Bacteria</taxon>
        <taxon>Pseudomonadati</taxon>
        <taxon>Pseudomonadota</taxon>
        <taxon>Alphaproteobacteria</taxon>
        <taxon>Sphingomonadales</taxon>
        <taxon>Erythrobacteraceae</taxon>
        <taxon>Alteraurantiacibacter</taxon>
    </lineage>
</organism>